<sequence>MLFTCTNRPWKKNSEVIQVTIRKLHKADKQESIFIANRNAVNLVRVVLVEDANGINLSNENATMVKKRVIFDMYSPL</sequence>
<evidence type="ECO:0000313" key="1">
    <source>
        <dbReference type="EMBL" id="VXB72228.1"/>
    </source>
</evidence>
<gene>
    <name evidence="1" type="ORF">BACI71_120227</name>
</gene>
<proteinExistence type="predicted"/>
<name>A0A653SWY1_BACMY</name>
<dbReference type="AlphaFoldDB" id="A0A653SWY1"/>
<accession>A0A653SWY1</accession>
<evidence type="ECO:0000313" key="2">
    <source>
        <dbReference type="Proteomes" id="UP000437562"/>
    </source>
</evidence>
<protein>
    <submittedName>
        <fullName evidence="1">Uncharacterized protein</fullName>
    </submittedName>
</protein>
<dbReference type="Proteomes" id="UP000437562">
    <property type="component" value="Unassembled WGS sequence"/>
</dbReference>
<reference evidence="1 2" key="1">
    <citation type="submission" date="2019-10" db="EMBL/GenBank/DDBJ databases">
        <authorList>
            <person name="Karimi E."/>
        </authorList>
    </citation>
    <scope>NUCLEOTIDE SEQUENCE [LARGE SCALE GENOMIC DNA]</scope>
    <source>
        <strain evidence="1">Bacillus sp. 71</strain>
    </source>
</reference>
<dbReference type="EMBL" id="CABWMC010000004">
    <property type="protein sequence ID" value="VXB72228.1"/>
    <property type="molecule type" value="Genomic_DNA"/>
</dbReference>
<organism evidence="1 2">
    <name type="scientific">Bacillus mycoides</name>
    <dbReference type="NCBI Taxonomy" id="1405"/>
    <lineage>
        <taxon>Bacteria</taxon>
        <taxon>Bacillati</taxon>
        <taxon>Bacillota</taxon>
        <taxon>Bacilli</taxon>
        <taxon>Bacillales</taxon>
        <taxon>Bacillaceae</taxon>
        <taxon>Bacillus</taxon>
        <taxon>Bacillus cereus group</taxon>
    </lineage>
</organism>